<dbReference type="PANTHER" id="PTHR11472">
    <property type="entry name" value="DNA REPAIR DEAD HELICASE RAD3/XP-D SUBFAMILY MEMBER"/>
    <property type="match status" value="1"/>
</dbReference>
<dbReference type="InterPro" id="IPR045028">
    <property type="entry name" value="DinG/Rad3-like"/>
</dbReference>
<evidence type="ECO:0000256" key="6">
    <source>
        <dbReference type="ARBA" id="ARBA00023004"/>
    </source>
</evidence>
<evidence type="ECO:0000256" key="7">
    <source>
        <dbReference type="ARBA" id="ARBA00023014"/>
    </source>
</evidence>
<dbReference type="Proteomes" id="UP000663860">
    <property type="component" value="Unassembled WGS sequence"/>
</dbReference>
<dbReference type="SMART" id="SM00491">
    <property type="entry name" value="HELICc2"/>
    <property type="match status" value="1"/>
</dbReference>
<feature type="transmembrane region" description="Helical" evidence="10">
    <location>
        <begin position="125"/>
        <end position="146"/>
    </location>
</feature>
<evidence type="ECO:0000256" key="8">
    <source>
        <dbReference type="ARBA" id="ARBA00023235"/>
    </source>
</evidence>
<keyword evidence="10" id="KW-1133">Transmembrane helix</keyword>
<feature type="transmembrane region" description="Helical" evidence="10">
    <location>
        <begin position="6"/>
        <end position="32"/>
    </location>
</feature>
<keyword evidence="4" id="KW-0347">Helicase</keyword>
<feature type="transmembrane region" description="Helical" evidence="10">
    <location>
        <begin position="158"/>
        <end position="181"/>
    </location>
</feature>
<dbReference type="CDD" id="cd00637">
    <property type="entry name" value="7tm_classA_rhodopsin-like"/>
    <property type="match status" value="1"/>
</dbReference>
<dbReference type="InterPro" id="IPR010614">
    <property type="entry name" value="RAD3-like_helicase_DEAD"/>
</dbReference>
<dbReference type="InterPro" id="IPR002464">
    <property type="entry name" value="DNA/RNA_helicase_DEAH_CS"/>
</dbReference>
<evidence type="ECO:0000256" key="10">
    <source>
        <dbReference type="SAM" id="Phobius"/>
    </source>
</evidence>
<dbReference type="PANTHER" id="PTHR11472:SF47">
    <property type="entry name" value="FANCONI ANEMIA GROUP J PROTEIN"/>
    <property type="match status" value="1"/>
</dbReference>
<dbReference type="SUPFAM" id="SSF81321">
    <property type="entry name" value="Family A G protein-coupled receptor-like"/>
    <property type="match status" value="1"/>
</dbReference>
<keyword evidence="10" id="KW-0812">Transmembrane</keyword>
<dbReference type="InterPro" id="IPR006935">
    <property type="entry name" value="Helicase/UvrB_N"/>
</dbReference>
<dbReference type="SMART" id="SM00488">
    <property type="entry name" value="DEXDc2"/>
    <property type="match status" value="1"/>
</dbReference>
<keyword evidence="5" id="KW-0067">ATP-binding</keyword>
<dbReference type="InterPro" id="IPR027417">
    <property type="entry name" value="P-loop_NTPase"/>
</dbReference>
<feature type="transmembrane region" description="Helical" evidence="10">
    <location>
        <begin position="44"/>
        <end position="64"/>
    </location>
</feature>
<keyword evidence="7" id="KW-0411">Iron-sulfur</keyword>
<dbReference type="InterPro" id="IPR014013">
    <property type="entry name" value="Helic_SF1/SF2_ATP-bd_DinG/Rad3"/>
</dbReference>
<dbReference type="GO" id="GO:0003678">
    <property type="term" value="F:DNA helicase activity"/>
    <property type="evidence" value="ECO:0007669"/>
    <property type="project" value="InterPro"/>
</dbReference>
<accession>A0A814KUU3</accession>
<dbReference type="GO" id="GO:0006289">
    <property type="term" value="P:nucleotide-excision repair"/>
    <property type="evidence" value="ECO:0007669"/>
    <property type="project" value="TreeGrafter"/>
</dbReference>
<sequence>MQSSSWVLGLSLTILSIIFLILNIICICIYCFPILIVQNLRTSNNLITVNVCFALVLSTIYWTLYFSFEIFLTNFLENQSDSLIIYIQTTVDCQATFSLCVLSIYRFCNIIYGNKPWFNKRRSMILCVVFQWVIAFIIPIPIWCINRKVSQYKFPLGIGIYNLCVIAILPTLFVAIINGLIFSHAHRSSRRVHSKTTTNSSRIKTRNHHLLKRVTVDFPYKPYPCQIAMLGKIIKALQQSKNCLLESPTGTGKTLTLLCAALAWQQKEIEQIRLSSSVNDNTDKPAESTTTTKQTPISRIFYCTRTHKQLEQVARQLTQTVYKDKIRMTLLSSRDNYCIHPVVSKGPNKNYECRKVTRPDKQKFGQSNFKSECGFFERLKGKTASDFFRPLGTKQIPRVFDIEQFNSFCQTTHAVCPYYTSRLLINDVQIILCPYNYLIDPRVRNSMQMSVNHSIIIIDEAHNIEDCARESMKFDMRKYDFDLALDEIHMNQKALGMAQIQAAQLIVNETGFSATQEPICDTQLNSTQQQTTRRTPGYSEMDQLDEENDLLEHLNIDQLGNNQEQASDVKSDDQAVANALKFLAERFSRILLWFDTKDPREKFTFTPKELVEQFHQAKFIDRSIVNVHKPATKNQPASKRGVIQDANRIRKALSKSILNAPEYIKFSDETANFLEDLDLCLSVLYSDDYQFFDDYKITLKTIPFEPSASAVAQMQQSSSNSMDMPNNEWTDMSQKSTQLKRHQYNIMKTTYPLHTQQLTFYCLSPSVAFAKDLKLARSLIFASGTLAPLATYSGELKIPFDIQMECNHVIDVQRTFITALGHGRNSNIKLRATYQNTDKFEFQDECGLVLLDICQRVPYGVLCFVPSYRFLNVIITRWTSSGLWKQLNEHKSVFFEEKSSANFQNTINLFREANGTLKIVKELSATAKRVNAMFKRKKTSEEVSTTNSPYFTAKGGLLLAVCRGRASEGIDFSDNNARCVITLGIPYPNVQDEEVIFKRNYNNEQNKRVPQIMNGSDWYDSQAYRALNQALGRCIRHKNDWGALIIVDERIVNNMQDKHFNNKISLWIKQRLFISRNYDVTMNALEKFSTDMKKADELVILQNEQQQLQIQQSEKQLNDDEQRRFSLIVPPLTDVPKKTEKKKWNYRQWNIGNLTDDDDEEEKKEKETIIKQNKSRTFSKFVAKRPIAMPPPSQVQNVIDMTDDEDENMKNCQKSDIQYSTSTPPVPILSQKINSFQSQSIIDITDDDDDFMQSTASFSSRPNKKKLKST</sequence>
<dbReference type="GO" id="GO:0051536">
    <property type="term" value="F:iron-sulfur cluster binding"/>
    <property type="evidence" value="ECO:0007669"/>
    <property type="project" value="UniProtKB-KW"/>
</dbReference>
<dbReference type="PROSITE" id="PS00690">
    <property type="entry name" value="DEAH_ATP_HELICASE"/>
    <property type="match status" value="1"/>
</dbReference>
<keyword evidence="2" id="KW-0547">Nucleotide-binding</keyword>
<dbReference type="Pfam" id="PF13307">
    <property type="entry name" value="Helicase_C_2"/>
    <property type="match status" value="1"/>
</dbReference>
<feature type="region of interest" description="Disordered" evidence="9">
    <location>
        <begin position="1247"/>
        <end position="1270"/>
    </location>
</feature>
<dbReference type="InterPro" id="IPR014001">
    <property type="entry name" value="Helicase_ATP-bd"/>
</dbReference>
<dbReference type="Pfam" id="PF04851">
    <property type="entry name" value="ResIII"/>
    <property type="match status" value="1"/>
</dbReference>
<dbReference type="GO" id="GO:0046872">
    <property type="term" value="F:metal ion binding"/>
    <property type="evidence" value="ECO:0007669"/>
    <property type="project" value="UniProtKB-KW"/>
</dbReference>
<evidence type="ECO:0000259" key="11">
    <source>
        <dbReference type="PROSITE" id="PS51193"/>
    </source>
</evidence>
<feature type="compositionally biased region" description="Polar residues" evidence="9">
    <location>
        <begin position="1252"/>
        <end position="1261"/>
    </location>
</feature>
<dbReference type="Pfam" id="PF06733">
    <property type="entry name" value="DEAD_2"/>
    <property type="match status" value="1"/>
</dbReference>
<keyword evidence="3" id="KW-0378">Hydrolase</keyword>
<dbReference type="InterPro" id="IPR006554">
    <property type="entry name" value="Helicase-like_DEXD_c2"/>
</dbReference>
<organism evidence="12 13">
    <name type="scientific">Adineta steineri</name>
    <dbReference type="NCBI Taxonomy" id="433720"/>
    <lineage>
        <taxon>Eukaryota</taxon>
        <taxon>Metazoa</taxon>
        <taxon>Spiralia</taxon>
        <taxon>Gnathifera</taxon>
        <taxon>Rotifera</taxon>
        <taxon>Eurotatoria</taxon>
        <taxon>Bdelloidea</taxon>
        <taxon>Adinetida</taxon>
        <taxon>Adinetidae</taxon>
        <taxon>Adineta</taxon>
    </lineage>
</organism>
<dbReference type="GO" id="GO:1990918">
    <property type="term" value="P:double-strand break repair involved in meiotic recombination"/>
    <property type="evidence" value="ECO:0007669"/>
    <property type="project" value="TreeGrafter"/>
</dbReference>
<dbReference type="GO" id="GO:0016818">
    <property type="term" value="F:hydrolase activity, acting on acid anhydrides, in phosphorus-containing anhydrides"/>
    <property type="evidence" value="ECO:0007669"/>
    <property type="project" value="InterPro"/>
</dbReference>
<dbReference type="InterPro" id="IPR006555">
    <property type="entry name" value="ATP-dep_Helicase_C"/>
</dbReference>
<keyword evidence="10" id="KW-0472">Membrane</keyword>
<proteinExistence type="predicted"/>
<dbReference type="SMART" id="SM00487">
    <property type="entry name" value="DEXDc"/>
    <property type="match status" value="1"/>
</dbReference>
<evidence type="ECO:0000313" key="13">
    <source>
        <dbReference type="Proteomes" id="UP000663860"/>
    </source>
</evidence>
<feature type="domain" description="Helicase ATP-binding" evidence="11">
    <location>
        <begin position="212"/>
        <end position="508"/>
    </location>
</feature>
<dbReference type="GO" id="GO:0005634">
    <property type="term" value="C:nucleus"/>
    <property type="evidence" value="ECO:0007669"/>
    <property type="project" value="TreeGrafter"/>
</dbReference>
<protein>
    <recommendedName>
        <fullName evidence="11">Helicase ATP-binding domain-containing protein</fullName>
    </recommendedName>
</protein>
<evidence type="ECO:0000313" key="12">
    <source>
        <dbReference type="EMBL" id="CAF1056128.1"/>
    </source>
</evidence>
<dbReference type="PROSITE" id="PS51193">
    <property type="entry name" value="HELICASE_ATP_BIND_2"/>
    <property type="match status" value="1"/>
</dbReference>
<dbReference type="GO" id="GO:0003677">
    <property type="term" value="F:DNA binding"/>
    <property type="evidence" value="ECO:0007669"/>
    <property type="project" value="InterPro"/>
</dbReference>
<evidence type="ECO:0000256" key="2">
    <source>
        <dbReference type="ARBA" id="ARBA00022741"/>
    </source>
</evidence>
<gene>
    <name evidence="12" type="ORF">IZO911_LOCUS20607</name>
</gene>
<dbReference type="Gene3D" id="3.40.50.300">
    <property type="entry name" value="P-loop containing nucleotide triphosphate hydrolases"/>
    <property type="match status" value="2"/>
</dbReference>
<dbReference type="AlphaFoldDB" id="A0A814KUU3"/>
<reference evidence="12" key="1">
    <citation type="submission" date="2021-02" db="EMBL/GenBank/DDBJ databases">
        <authorList>
            <person name="Nowell W R."/>
        </authorList>
    </citation>
    <scope>NUCLEOTIDE SEQUENCE</scope>
</reference>
<keyword evidence="1" id="KW-0479">Metal-binding</keyword>
<evidence type="ECO:0000256" key="9">
    <source>
        <dbReference type="SAM" id="MobiDB-lite"/>
    </source>
</evidence>
<name>A0A814KUU3_9BILA</name>
<dbReference type="Gene3D" id="1.20.1070.10">
    <property type="entry name" value="Rhodopsin 7-helix transmembrane proteins"/>
    <property type="match status" value="1"/>
</dbReference>
<dbReference type="GO" id="GO:0005524">
    <property type="term" value="F:ATP binding"/>
    <property type="evidence" value="ECO:0007669"/>
    <property type="project" value="UniProtKB-KW"/>
</dbReference>
<evidence type="ECO:0000256" key="1">
    <source>
        <dbReference type="ARBA" id="ARBA00022723"/>
    </source>
</evidence>
<evidence type="ECO:0000256" key="3">
    <source>
        <dbReference type="ARBA" id="ARBA00022801"/>
    </source>
</evidence>
<keyword evidence="6" id="KW-0408">Iron</keyword>
<dbReference type="EMBL" id="CAJNOE010000215">
    <property type="protein sequence ID" value="CAF1056128.1"/>
    <property type="molecule type" value="Genomic_DNA"/>
</dbReference>
<keyword evidence="8" id="KW-0413">Isomerase</keyword>
<dbReference type="CDD" id="cd18788">
    <property type="entry name" value="SF2_C_XPD"/>
    <property type="match status" value="1"/>
</dbReference>
<comment type="caution">
    <text evidence="12">The sequence shown here is derived from an EMBL/GenBank/DDBJ whole genome shotgun (WGS) entry which is preliminary data.</text>
</comment>
<evidence type="ECO:0000256" key="5">
    <source>
        <dbReference type="ARBA" id="ARBA00022840"/>
    </source>
</evidence>
<dbReference type="SUPFAM" id="SSF52540">
    <property type="entry name" value="P-loop containing nucleoside triphosphate hydrolases"/>
    <property type="match status" value="2"/>
</dbReference>
<evidence type="ECO:0000256" key="4">
    <source>
        <dbReference type="ARBA" id="ARBA00022806"/>
    </source>
</evidence>